<evidence type="ECO:0000313" key="2">
    <source>
        <dbReference type="EMBL" id="KAF1989446.1"/>
    </source>
</evidence>
<feature type="region of interest" description="Disordered" evidence="1">
    <location>
        <begin position="1093"/>
        <end position="1170"/>
    </location>
</feature>
<proteinExistence type="predicted"/>
<feature type="compositionally biased region" description="Basic and acidic residues" evidence="1">
    <location>
        <begin position="1108"/>
        <end position="1126"/>
    </location>
</feature>
<organism evidence="2 3">
    <name type="scientific">Aulographum hederae CBS 113979</name>
    <dbReference type="NCBI Taxonomy" id="1176131"/>
    <lineage>
        <taxon>Eukaryota</taxon>
        <taxon>Fungi</taxon>
        <taxon>Dikarya</taxon>
        <taxon>Ascomycota</taxon>
        <taxon>Pezizomycotina</taxon>
        <taxon>Dothideomycetes</taxon>
        <taxon>Pleosporomycetidae</taxon>
        <taxon>Aulographales</taxon>
        <taxon>Aulographaceae</taxon>
    </lineage>
</organism>
<feature type="compositionally biased region" description="Polar residues" evidence="1">
    <location>
        <begin position="159"/>
        <end position="177"/>
    </location>
</feature>
<dbReference type="EMBL" id="ML977145">
    <property type="protein sequence ID" value="KAF1989446.1"/>
    <property type="molecule type" value="Genomic_DNA"/>
</dbReference>
<feature type="compositionally biased region" description="Low complexity" evidence="1">
    <location>
        <begin position="56"/>
        <end position="76"/>
    </location>
</feature>
<gene>
    <name evidence="2" type="ORF">K402DRAFT_402086</name>
</gene>
<feature type="compositionally biased region" description="Acidic residues" evidence="1">
    <location>
        <begin position="667"/>
        <end position="676"/>
    </location>
</feature>
<evidence type="ECO:0000313" key="3">
    <source>
        <dbReference type="Proteomes" id="UP000800041"/>
    </source>
</evidence>
<feature type="compositionally biased region" description="Basic and acidic residues" evidence="1">
    <location>
        <begin position="738"/>
        <end position="748"/>
    </location>
</feature>
<accession>A0A6G1H8A0</accession>
<feature type="compositionally biased region" description="Polar residues" evidence="1">
    <location>
        <begin position="477"/>
        <end position="487"/>
    </location>
</feature>
<feature type="region of interest" description="Disordered" evidence="1">
    <location>
        <begin position="111"/>
        <end position="254"/>
    </location>
</feature>
<name>A0A6G1H8A0_9PEZI</name>
<feature type="compositionally biased region" description="Basic and acidic residues" evidence="1">
    <location>
        <begin position="347"/>
        <end position="357"/>
    </location>
</feature>
<feature type="compositionally biased region" description="Polar residues" evidence="1">
    <location>
        <begin position="494"/>
        <end position="511"/>
    </location>
</feature>
<feature type="compositionally biased region" description="Low complexity" evidence="1">
    <location>
        <begin position="433"/>
        <end position="443"/>
    </location>
</feature>
<feature type="compositionally biased region" description="Basic and acidic residues" evidence="1">
    <location>
        <begin position="406"/>
        <end position="422"/>
    </location>
</feature>
<keyword evidence="3" id="KW-1185">Reference proteome</keyword>
<feature type="region of interest" description="Disordered" evidence="1">
    <location>
        <begin position="730"/>
        <end position="808"/>
    </location>
</feature>
<feature type="region of interest" description="Disordered" evidence="1">
    <location>
        <begin position="322"/>
        <end position="697"/>
    </location>
</feature>
<feature type="compositionally biased region" description="Polar residues" evidence="1">
    <location>
        <begin position="593"/>
        <end position="604"/>
    </location>
</feature>
<dbReference type="OrthoDB" id="5346713at2759"/>
<sequence length="1170" mass="128206">MKTVPTLCASATIVGVSSLGYALGRPEQTDLPLDKQTPTRSPSEMILNPFHPSEPSPNLTSSYTSNSPLSSTSATSQFPARYIDEQNSSVKQARRLTAGDALFQQHTANFGRNSLPEIQPVQPDTRIPLRSQSSWRKRISQISSSRESSPHPLSPRPQTPSVLTSNDSTIFSYTGSTAPIIGSRPTTAPRPNKLVKRSSSLRLSDGPPNSNLRWRRPATSHQRSATLKERRKSAIGPHDGRESVGDDDQPSIEGPWKQYFRARVIRDDTEPRRFGSSGALTVKRISPDERYLPTLLMTKSVMASSVEIDDWSDDGDSFFFSSRPMTPAGLPLPEPRGHSGEAALTDKPSEDSTDKPSRRSFSIGDLLSTGPSSKKLRPGSAIGRKLLRKASLRVSSAPTAIPSDASDGRLQSDRPTKRRDITDPTIFKRQVYSSSSNESPTTSAVRTVRGHSPETSHVELTPPISRFNVDAARSRSDPSPTLLSYQATAAPPIRSSQAVAQPSHSQATVRPSQHSASASEQASTLVGSDSDTRGLGSGEEDELELGNETQTKKVAGKADPLNTKVKRSISGARRGPRIETIFDESPPKLLPPRNTSNTPETPTKVQKAMSDMGMSHVELKSTKTSTPIRGPPHGDKAAWKQNEAADSDTSFDAVPSSPPVERASASIDDESDWDRESEDKDEAHWSFGEEDTDQEELEAHIGTIRMATPLSMKRNSAILLDATKSSPLPTAQQLAPFRADKDKDKDTKSSIFDWSEQPHSDRSPGNHTPPRPKTVHGKKDSDIRGSRSTGRRAPSALHARSHSVPVVPEVTGKHDTVAMNKFGTWGQGSKIVTEDWDEDFEFQEPLADQAVSDERRVDSGLAMKIPQNIQEQQNNVVANIGLLREWGLLIEELKVLRIRAVALGMLEGPHARTWEEVDAMIELADQEAETPVVPPGLSPPSSPGFDMDAFEEELAPNPTVRHKRKSLRSVSANNAETAATILHHAPRSRRKSVLPSDGDIFAAGEDWDLPADITLPLSPSKQVIITRPRKDSEAVARSVIEAIQKRNSFPDAVVDFQSTPTATKKVPFDTATLRHIVPHVKGLMRKVQDAMRETEGLYSSPDPSPKPSEPHFSKMFRDPPENRVEPPDGSPSSRKARRSRPNNASRRSEDSSYKEKENELSKQMKLMTVM</sequence>
<feature type="compositionally biased region" description="Low complexity" evidence="1">
    <location>
        <begin position="512"/>
        <end position="523"/>
    </location>
</feature>
<dbReference type="AlphaFoldDB" id="A0A6G1H8A0"/>
<evidence type="ECO:0000256" key="1">
    <source>
        <dbReference type="SAM" id="MobiDB-lite"/>
    </source>
</evidence>
<dbReference type="Proteomes" id="UP000800041">
    <property type="component" value="Unassembled WGS sequence"/>
</dbReference>
<feature type="compositionally biased region" description="Basic and acidic residues" evidence="1">
    <location>
        <begin position="1146"/>
        <end position="1162"/>
    </location>
</feature>
<reference evidence="2" key="1">
    <citation type="journal article" date="2020" name="Stud. Mycol.">
        <title>101 Dothideomycetes genomes: a test case for predicting lifestyles and emergence of pathogens.</title>
        <authorList>
            <person name="Haridas S."/>
            <person name="Albert R."/>
            <person name="Binder M."/>
            <person name="Bloem J."/>
            <person name="Labutti K."/>
            <person name="Salamov A."/>
            <person name="Andreopoulos B."/>
            <person name="Baker S."/>
            <person name="Barry K."/>
            <person name="Bills G."/>
            <person name="Bluhm B."/>
            <person name="Cannon C."/>
            <person name="Castanera R."/>
            <person name="Culley D."/>
            <person name="Daum C."/>
            <person name="Ezra D."/>
            <person name="Gonzalez J."/>
            <person name="Henrissat B."/>
            <person name="Kuo A."/>
            <person name="Liang C."/>
            <person name="Lipzen A."/>
            <person name="Lutzoni F."/>
            <person name="Magnuson J."/>
            <person name="Mondo S."/>
            <person name="Nolan M."/>
            <person name="Ohm R."/>
            <person name="Pangilinan J."/>
            <person name="Park H.-J."/>
            <person name="Ramirez L."/>
            <person name="Alfaro M."/>
            <person name="Sun H."/>
            <person name="Tritt A."/>
            <person name="Yoshinaga Y."/>
            <person name="Zwiers L.-H."/>
            <person name="Turgeon B."/>
            <person name="Goodwin S."/>
            <person name="Spatafora J."/>
            <person name="Crous P."/>
            <person name="Grigoriev I."/>
        </authorList>
    </citation>
    <scope>NUCLEOTIDE SEQUENCE</scope>
    <source>
        <strain evidence="2">CBS 113979</strain>
    </source>
</reference>
<feature type="region of interest" description="Disordered" evidence="1">
    <location>
        <begin position="26"/>
        <end position="80"/>
    </location>
</feature>
<protein>
    <submittedName>
        <fullName evidence="2">Uncharacterized protein</fullName>
    </submittedName>
</protein>
<feature type="compositionally biased region" description="Low complexity" evidence="1">
    <location>
        <begin position="130"/>
        <end position="151"/>
    </location>
</feature>